<reference evidence="1 2" key="1">
    <citation type="submission" date="2020-01" db="EMBL/GenBank/DDBJ databases">
        <title>Dynamics of blaIMP-6 dissemination in carbapenem resistant Enterobacteriacea isolated from regional surveillance in Osaka, Japan.</title>
        <authorList>
            <person name="Abe R."/>
            <person name="Akeda Y."/>
            <person name="Sugawara Y."/>
            <person name="Yamamoto N."/>
            <person name="Tomono K."/>
            <person name="Takeuchi D."/>
            <person name="Kawahara R."/>
            <person name="Hamada S."/>
        </authorList>
    </citation>
    <scope>NUCLEOTIDE SEQUENCE [LARGE SCALE GENOMIC DNA]</scope>
    <source>
        <strain evidence="1 2">E300</strain>
    </source>
</reference>
<sequence>MQGNALTVLLSGKKYLLLQGPMGPFFSDVAEWLESLGRNAVNVVFNGGDRFYCRHRQYLAYYQTPKEFPGWLRDLHRQYDFDTILCFGDCRPLHKEAKRWAKSKGIRFLAFEEGYLRPQFITVEEGGVNASYSSLPRDPDFYRKLPDMPTPHVENLKPSTMKRIGHAMWYYLMGWHYRHEFPRYRHHKSFSPWYEARCWVRAYWRKQLYKVTQRKVLPRLMNELDQRYYLAVLQVYNDSQIRNHSSYNDVRDYINEVMYSFSRKAPKESYLVIKHHPMDRGHRLYRPLIKRLSKEYGLR</sequence>
<organism evidence="1 2">
    <name type="scientific">Escherichia coli</name>
    <dbReference type="NCBI Taxonomy" id="562"/>
    <lineage>
        <taxon>Bacteria</taxon>
        <taxon>Pseudomonadati</taxon>
        <taxon>Pseudomonadota</taxon>
        <taxon>Gammaproteobacteria</taxon>
        <taxon>Enterobacterales</taxon>
        <taxon>Enterobacteriaceae</taxon>
        <taxon>Escherichia</taxon>
    </lineage>
</organism>
<protein>
    <recommendedName>
        <fullName evidence="3">Capsular biosynthesis protein</fullName>
    </recommendedName>
</protein>
<evidence type="ECO:0000313" key="2">
    <source>
        <dbReference type="Proteomes" id="UP000467488"/>
    </source>
</evidence>
<evidence type="ECO:0000313" key="1">
    <source>
        <dbReference type="EMBL" id="BBU81025.1"/>
    </source>
</evidence>
<dbReference type="Proteomes" id="UP000467488">
    <property type="component" value="Chromosome"/>
</dbReference>
<dbReference type="InterPro" id="IPR007833">
    <property type="entry name" value="Capsule_polysaccharide_synth"/>
</dbReference>
<dbReference type="GO" id="GO:0000271">
    <property type="term" value="P:polysaccharide biosynthetic process"/>
    <property type="evidence" value="ECO:0007669"/>
    <property type="project" value="InterPro"/>
</dbReference>
<proteinExistence type="predicted"/>
<gene>
    <name evidence="1" type="ORF">EIMP300_24250</name>
</gene>
<dbReference type="AlphaFoldDB" id="A0A8S0FKW0"/>
<dbReference type="Pfam" id="PF05159">
    <property type="entry name" value="Capsule_synth"/>
    <property type="match status" value="1"/>
</dbReference>
<dbReference type="EMBL" id="AP022360">
    <property type="protein sequence ID" value="BBU81025.1"/>
    <property type="molecule type" value="Genomic_DNA"/>
</dbReference>
<name>A0A8S0FKW0_ECOLX</name>
<accession>A0A8S0FKW0</accession>
<dbReference type="GO" id="GO:0015774">
    <property type="term" value="P:polysaccharide transport"/>
    <property type="evidence" value="ECO:0007669"/>
    <property type="project" value="InterPro"/>
</dbReference>
<evidence type="ECO:0008006" key="3">
    <source>
        <dbReference type="Google" id="ProtNLM"/>
    </source>
</evidence>